<dbReference type="EMBL" id="LT629710">
    <property type="protein sequence ID" value="SDP31809.1"/>
    <property type="molecule type" value="Genomic_DNA"/>
</dbReference>
<dbReference type="InterPro" id="IPR001279">
    <property type="entry name" value="Metallo-B-lactamas"/>
</dbReference>
<evidence type="ECO:0000259" key="2">
    <source>
        <dbReference type="SMART" id="SM00849"/>
    </source>
</evidence>
<organism evidence="3 4">
    <name type="scientific">Nakamurella panacisegetis</name>
    <dbReference type="NCBI Taxonomy" id="1090615"/>
    <lineage>
        <taxon>Bacteria</taxon>
        <taxon>Bacillati</taxon>
        <taxon>Actinomycetota</taxon>
        <taxon>Actinomycetes</taxon>
        <taxon>Nakamurellales</taxon>
        <taxon>Nakamurellaceae</taxon>
        <taxon>Nakamurella</taxon>
    </lineage>
</organism>
<dbReference type="OrthoDB" id="2971563at2"/>
<dbReference type="Gene3D" id="3.60.15.10">
    <property type="entry name" value="Ribonuclease Z/Hydroxyacylglutathione hydrolase-like"/>
    <property type="match status" value="1"/>
</dbReference>
<gene>
    <name evidence="3" type="ORF">SAMN04515671_3705</name>
</gene>
<dbReference type="AlphaFoldDB" id="A0A1H0RR34"/>
<dbReference type="Proteomes" id="UP000198741">
    <property type="component" value="Chromosome I"/>
</dbReference>
<dbReference type="SUPFAM" id="SSF56281">
    <property type="entry name" value="Metallo-hydrolase/oxidoreductase"/>
    <property type="match status" value="1"/>
</dbReference>
<dbReference type="PANTHER" id="PTHR46233:SF1">
    <property type="entry name" value="CONSERVED PROTEIN"/>
    <property type="match status" value="1"/>
</dbReference>
<evidence type="ECO:0000256" key="1">
    <source>
        <dbReference type="SAM" id="MobiDB-lite"/>
    </source>
</evidence>
<dbReference type="STRING" id="1090615.SAMN04515671_3705"/>
<dbReference type="PANTHER" id="PTHR46233">
    <property type="entry name" value="HYDROXYACYLGLUTATHIONE HYDROLASE GLOC"/>
    <property type="match status" value="1"/>
</dbReference>
<evidence type="ECO:0000313" key="4">
    <source>
        <dbReference type="Proteomes" id="UP000198741"/>
    </source>
</evidence>
<dbReference type="Pfam" id="PF00753">
    <property type="entry name" value="Lactamase_B"/>
    <property type="match status" value="1"/>
</dbReference>
<evidence type="ECO:0000313" key="3">
    <source>
        <dbReference type="EMBL" id="SDP31809.1"/>
    </source>
</evidence>
<reference evidence="3 4" key="1">
    <citation type="submission" date="2016-10" db="EMBL/GenBank/DDBJ databases">
        <authorList>
            <person name="de Groot N.N."/>
        </authorList>
    </citation>
    <scope>NUCLEOTIDE SEQUENCE [LARGE SCALE GENOMIC DNA]</scope>
    <source>
        <strain evidence="4">P4-7,KCTC 19426,CECT 7604</strain>
    </source>
</reference>
<proteinExistence type="predicted"/>
<sequence length="231" mass="24421">MSSTAHDDGTPLYTGHVEPRGEPSTRRLGAISITKMSVGPTDNNVYLLTCLETGDALLVDAANDSERIADLLGVGPDRPRLRSIVTTHSHRDHWQALGAIAGQTGANLYAGAPDAADLPVPTDVPLGQGDAVPLGSCQLESIALRGHTPGSVALLYQDPGGTAHLFTGDSLFPGGPGRTTSPADFASLMNDLTKRVFDRLPDDTWVYPGHGDDTTLGAERPHLAEWRARGW</sequence>
<accession>A0A1H0RR34</accession>
<feature type="region of interest" description="Disordered" evidence="1">
    <location>
        <begin position="1"/>
        <end position="24"/>
    </location>
</feature>
<keyword evidence="4" id="KW-1185">Reference proteome</keyword>
<dbReference type="CDD" id="cd06262">
    <property type="entry name" value="metallo-hydrolase-like_MBL-fold"/>
    <property type="match status" value="1"/>
</dbReference>
<protein>
    <submittedName>
        <fullName evidence="3">Glyoxylase, beta-lactamase superfamily II</fullName>
    </submittedName>
</protein>
<dbReference type="SMART" id="SM00849">
    <property type="entry name" value="Lactamase_B"/>
    <property type="match status" value="1"/>
</dbReference>
<name>A0A1H0RR34_9ACTN</name>
<feature type="domain" description="Metallo-beta-lactamase" evidence="2">
    <location>
        <begin position="42"/>
        <end position="210"/>
    </location>
</feature>
<dbReference type="InterPro" id="IPR051453">
    <property type="entry name" value="MBL_Glyoxalase_II"/>
</dbReference>
<dbReference type="RefSeq" id="WP_090478703.1">
    <property type="nucleotide sequence ID" value="NZ_LT629710.1"/>
</dbReference>
<dbReference type="InterPro" id="IPR036866">
    <property type="entry name" value="RibonucZ/Hydroxyglut_hydro"/>
</dbReference>